<dbReference type="Gene3D" id="3.40.1400.10">
    <property type="entry name" value="Sugar-phosphate isomerase, RpiB/LacA/LacB"/>
    <property type="match status" value="1"/>
</dbReference>
<gene>
    <name evidence="2" type="ORF">A2Z67_05375</name>
</gene>
<dbReference type="NCBIfam" id="NF004051">
    <property type="entry name" value="PRK05571.1"/>
    <property type="match status" value="1"/>
</dbReference>
<dbReference type="PIRSF" id="PIRSF005384">
    <property type="entry name" value="RpiB_LacA_B"/>
    <property type="match status" value="1"/>
</dbReference>
<dbReference type="NCBIfam" id="TIGR00689">
    <property type="entry name" value="rpiB_lacA_lacB"/>
    <property type="match status" value="1"/>
</dbReference>
<dbReference type="InterPro" id="IPR036569">
    <property type="entry name" value="RpiB_LacA_LacB_sf"/>
</dbReference>
<evidence type="ECO:0000313" key="3">
    <source>
        <dbReference type="Proteomes" id="UP000176939"/>
    </source>
</evidence>
<dbReference type="GO" id="GO:0004751">
    <property type="term" value="F:ribose-5-phosphate isomerase activity"/>
    <property type="evidence" value="ECO:0007669"/>
    <property type="project" value="TreeGrafter"/>
</dbReference>
<evidence type="ECO:0000256" key="1">
    <source>
        <dbReference type="ARBA" id="ARBA00008754"/>
    </source>
</evidence>
<dbReference type="Proteomes" id="UP000176939">
    <property type="component" value="Unassembled WGS sequence"/>
</dbReference>
<protein>
    <recommendedName>
        <fullName evidence="4">Ribose-5-phosphate isomerase</fullName>
    </recommendedName>
</protein>
<accession>A0A1F7X0Z8</accession>
<dbReference type="Pfam" id="PF02502">
    <property type="entry name" value="LacAB_rpiB"/>
    <property type="match status" value="1"/>
</dbReference>
<dbReference type="PANTHER" id="PTHR30345">
    <property type="entry name" value="RIBOSE-5-PHOSPHATE ISOMERASE B"/>
    <property type="match status" value="1"/>
</dbReference>
<evidence type="ECO:0008006" key="4">
    <source>
        <dbReference type="Google" id="ProtNLM"/>
    </source>
</evidence>
<reference evidence="2 3" key="1">
    <citation type="journal article" date="2016" name="Nat. Commun.">
        <title>Thousands of microbial genomes shed light on interconnected biogeochemical processes in an aquifer system.</title>
        <authorList>
            <person name="Anantharaman K."/>
            <person name="Brown C.T."/>
            <person name="Hug L.A."/>
            <person name="Sharon I."/>
            <person name="Castelle C.J."/>
            <person name="Probst A.J."/>
            <person name="Thomas B.C."/>
            <person name="Singh A."/>
            <person name="Wilkins M.J."/>
            <person name="Karaoz U."/>
            <person name="Brodie E.L."/>
            <person name="Williams K.H."/>
            <person name="Hubbard S.S."/>
            <person name="Banfield J.F."/>
        </authorList>
    </citation>
    <scope>NUCLEOTIDE SEQUENCE [LARGE SCALE GENOMIC DNA]</scope>
</reference>
<dbReference type="GO" id="GO:0019316">
    <property type="term" value="P:D-allose catabolic process"/>
    <property type="evidence" value="ECO:0007669"/>
    <property type="project" value="TreeGrafter"/>
</dbReference>
<dbReference type="SUPFAM" id="SSF89623">
    <property type="entry name" value="Ribose/Galactose isomerase RpiB/AlsB"/>
    <property type="match status" value="1"/>
</dbReference>
<dbReference type="PANTHER" id="PTHR30345:SF0">
    <property type="entry name" value="DNA DAMAGE-REPAIR_TOLERATION PROTEIN DRT102"/>
    <property type="match status" value="1"/>
</dbReference>
<comment type="similarity">
    <text evidence="1">Belongs to the LacAB/RpiB family.</text>
</comment>
<dbReference type="GO" id="GO:0009052">
    <property type="term" value="P:pentose-phosphate shunt, non-oxidative branch"/>
    <property type="evidence" value="ECO:0007669"/>
    <property type="project" value="TreeGrafter"/>
</dbReference>
<proteinExistence type="inferred from homology"/>
<sequence>MKIYIASDHAGYWLKESLKEDLRSWGHEVEDLGNLNYDQGDDYPDFVIPLAEKVAKEYRSLGIVIGRSGNGEAIAVNKIKGIRAAVCLTEEMAKKAREDNDANILALGSLYIDDNHAEKIVGVFVDTPFPEEERHQRRIDKISAYEASRN</sequence>
<dbReference type="EMBL" id="MGFQ01000058">
    <property type="protein sequence ID" value="OGM08038.1"/>
    <property type="molecule type" value="Genomic_DNA"/>
</dbReference>
<name>A0A1F7X0Z8_9BACT</name>
<dbReference type="AlphaFoldDB" id="A0A1F7X0Z8"/>
<comment type="caution">
    <text evidence="2">The sequence shown here is derived from an EMBL/GenBank/DDBJ whole genome shotgun (WGS) entry which is preliminary data.</text>
</comment>
<organism evidence="2 3">
    <name type="scientific">Candidatus Woesebacteria bacterium RBG_13_36_22</name>
    <dbReference type="NCBI Taxonomy" id="1802478"/>
    <lineage>
        <taxon>Bacteria</taxon>
        <taxon>Candidatus Woeseibacteriota</taxon>
    </lineage>
</organism>
<evidence type="ECO:0000313" key="2">
    <source>
        <dbReference type="EMBL" id="OGM08038.1"/>
    </source>
</evidence>
<dbReference type="InterPro" id="IPR003500">
    <property type="entry name" value="RpiB_LacA_LacB"/>
</dbReference>